<name>A0ABN6S9M6_9BACT</name>
<keyword evidence="2" id="KW-1185">Reference proteome</keyword>
<accession>A0ABN6S9M6</accession>
<evidence type="ECO:0000313" key="2">
    <source>
        <dbReference type="Proteomes" id="UP001317742"/>
    </source>
</evidence>
<proteinExistence type="predicted"/>
<organism evidence="1 2">
    <name type="scientific">Pseudodesulfovibrio nedwellii</name>
    <dbReference type="NCBI Taxonomy" id="2973072"/>
    <lineage>
        <taxon>Bacteria</taxon>
        <taxon>Pseudomonadati</taxon>
        <taxon>Thermodesulfobacteriota</taxon>
        <taxon>Desulfovibrionia</taxon>
        <taxon>Desulfovibrionales</taxon>
        <taxon>Desulfovibrionaceae</taxon>
    </lineage>
</organism>
<dbReference type="EMBL" id="AP026709">
    <property type="protein sequence ID" value="BDQ38526.1"/>
    <property type="molecule type" value="Genomic_DNA"/>
</dbReference>
<evidence type="ECO:0000313" key="1">
    <source>
        <dbReference type="EMBL" id="BDQ38526.1"/>
    </source>
</evidence>
<gene>
    <name evidence="1" type="ORF">SYK_28860</name>
</gene>
<dbReference type="Proteomes" id="UP001317742">
    <property type="component" value="Chromosome"/>
</dbReference>
<protein>
    <submittedName>
        <fullName evidence="1">Uncharacterized protein</fullName>
    </submittedName>
</protein>
<reference evidence="1 2" key="1">
    <citation type="submission" date="2022-08" db="EMBL/GenBank/DDBJ databases">
        <title>Genome Sequence of the sulphate-reducing bacterium, Pseudodesulfovibrio sp. SYK.</title>
        <authorList>
            <person name="Kondo R."/>
            <person name="Kataoka T."/>
        </authorList>
    </citation>
    <scope>NUCLEOTIDE SEQUENCE [LARGE SCALE GENOMIC DNA]</scope>
    <source>
        <strain evidence="1 2">SYK</strain>
    </source>
</reference>
<sequence>MSQGLVFMKENLRFGRPPVNRNTVAGDHLRFALKALGKKWRRDIEDSNHVLNWDNWVTNDLPRSATTIDKDMHLGIPEARLSAYAHCLRISPEAFVSPLTDMVKVLADSVSESNAQIPSVVMGYKDFFPKRYVEHNRDSYMQELFSLMQGVYRMSYVLQGIEILHRCTVWAYGVESFRLLMRGRFNMFGNENEFDANIFRWHNNLHVHYLCQNGMELGYTMTVDPLRHNLVRQRTPFWLKGQGLTDRGLADNVPITFTYRMEKLSLPADMQYEELWEQECGEVINRPFIAPGEPEYESLYTEVLAPEEMV</sequence>